<evidence type="ECO:0000256" key="3">
    <source>
        <dbReference type="ARBA" id="ARBA00022833"/>
    </source>
</evidence>
<dbReference type="Gene3D" id="2.60.120.650">
    <property type="entry name" value="Cupin"/>
    <property type="match status" value="1"/>
</dbReference>
<keyword evidence="2 4" id="KW-0863">Zinc-finger</keyword>
<evidence type="ECO:0000313" key="9">
    <source>
        <dbReference type="EMBL" id="KAF9740989.1"/>
    </source>
</evidence>
<dbReference type="EMBL" id="WJXW01000001">
    <property type="protein sequence ID" value="KAF9740989.1"/>
    <property type="molecule type" value="Genomic_DNA"/>
</dbReference>
<organism evidence="9 10">
    <name type="scientific">Paraphaeosphaeria minitans</name>
    <dbReference type="NCBI Taxonomy" id="565426"/>
    <lineage>
        <taxon>Eukaryota</taxon>
        <taxon>Fungi</taxon>
        <taxon>Dikarya</taxon>
        <taxon>Ascomycota</taxon>
        <taxon>Pezizomycotina</taxon>
        <taxon>Dothideomycetes</taxon>
        <taxon>Pleosporomycetidae</taxon>
        <taxon>Pleosporales</taxon>
        <taxon>Massarineae</taxon>
        <taxon>Didymosphaeriaceae</taxon>
        <taxon>Paraphaeosphaeria</taxon>
    </lineage>
</organism>
<dbReference type="InterPro" id="IPR042448">
    <property type="entry name" value="CCNB1IP1"/>
</dbReference>
<keyword evidence="1" id="KW-0479">Metal-binding</keyword>
<evidence type="ECO:0000259" key="8">
    <source>
        <dbReference type="PROSITE" id="PS51184"/>
    </source>
</evidence>
<feature type="coiled-coil region" evidence="5">
    <location>
        <begin position="434"/>
        <end position="486"/>
    </location>
</feature>
<dbReference type="Pfam" id="PF13621">
    <property type="entry name" value="Cupin_8"/>
    <property type="match status" value="1"/>
</dbReference>
<evidence type="ECO:0000256" key="4">
    <source>
        <dbReference type="PROSITE-ProRule" id="PRU00175"/>
    </source>
</evidence>
<accession>A0A9P6GVK5</accession>
<dbReference type="SUPFAM" id="SSF51197">
    <property type="entry name" value="Clavaminate synthase-like"/>
    <property type="match status" value="1"/>
</dbReference>
<evidence type="ECO:0000313" key="10">
    <source>
        <dbReference type="Proteomes" id="UP000756921"/>
    </source>
</evidence>
<feature type="region of interest" description="Disordered" evidence="6">
    <location>
        <begin position="553"/>
        <end position="629"/>
    </location>
</feature>
<evidence type="ECO:0000256" key="6">
    <source>
        <dbReference type="SAM" id="MobiDB-lite"/>
    </source>
</evidence>
<evidence type="ECO:0000256" key="2">
    <source>
        <dbReference type="ARBA" id="ARBA00022771"/>
    </source>
</evidence>
<dbReference type="InterPro" id="IPR003347">
    <property type="entry name" value="JmjC_dom"/>
</dbReference>
<dbReference type="PROSITE" id="PS50089">
    <property type="entry name" value="ZF_RING_2"/>
    <property type="match status" value="1"/>
</dbReference>
<comment type="caution">
    <text evidence="9">The sequence shown here is derived from an EMBL/GenBank/DDBJ whole genome shotgun (WGS) entry which is preliminary data.</text>
</comment>
<dbReference type="GO" id="GO:0008270">
    <property type="term" value="F:zinc ion binding"/>
    <property type="evidence" value="ECO:0007669"/>
    <property type="project" value="UniProtKB-KW"/>
</dbReference>
<evidence type="ECO:0000256" key="1">
    <source>
        <dbReference type="ARBA" id="ARBA00022723"/>
    </source>
</evidence>
<dbReference type="SUPFAM" id="SSF57850">
    <property type="entry name" value="RING/U-box"/>
    <property type="match status" value="1"/>
</dbReference>
<dbReference type="InterPro" id="IPR001841">
    <property type="entry name" value="Znf_RING"/>
</dbReference>
<dbReference type="InterPro" id="IPR013083">
    <property type="entry name" value="Znf_RING/FYVE/PHD"/>
</dbReference>
<keyword evidence="3" id="KW-0862">Zinc</keyword>
<dbReference type="Proteomes" id="UP000756921">
    <property type="component" value="Unassembled WGS sequence"/>
</dbReference>
<dbReference type="Gene3D" id="3.30.40.10">
    <property type="entry name" value="Zinc/RING finger domain, C3HC4 (zinc finger)"/>
    <property type="match status" value="1"/>
</dbReference>
<evidence type="ECO:0000259" key="7">
    <source>
        <dbReference type="PROSITE" id="PS50089"/>
    </source>
</evidence>
<dbReference type="InterPro" id="IPR018957">
    <property type="entry name" value="Znf_C3HC4_RING-type"/>
</dbReference>
<dbReference type="AlphaFoldDB" id="A0A9P6GVK5"/>
<name>A0A9P6GVK5_9PLEO</name>
<evidence type="ECO:0000256" key="5">
    <source>
        <dbReference type="SAM" id="Coils"/>
    </source>
</evidence>
<sequence length="679" mass="75050">MLARQRVSQIARNTRPYSQITRFAPAKRFDGPLTLVKSLELSEPTVFPRHFLNLPAIKNWFTPVDCPPNHDVCHELKISYLGRHGSLMVPLEYTRYDPDGCDVDGRKAIASFESIHAPLSLLLSHIPSKDYSQQLYLAQCSIDDLPSDLQADLPAPELISSLGRGDIYASSIWMGRPPTATPLHRDPNPNLFVQLVGKKVLRLMRPKQGRHLYDRLGTQMGHAHMRGEEMMVGEERNRLQDAVWNEKEVNGIFASGVEARLEGGDGLYIPLGWWHAVESIGSHANASANCTTRFPYQKGSFFARILFSHAPPPSFLNHPSSMMDFVLRCNDLKCRVQLREQAVVTTCSHAFCTNCADSTGLSRSSSGIRTCPACHTQLVNPADVVVAILNPAEDYKTSVLSGLSPTIIMECAGRALNFYSYQVTQEVIYQEHMAKSLTEQCATLNQSMDDLLHQANNQIKSLQDRLKVMQQEQASLEQSYHEMDNAFRAKTKAHQCDRRAYESLKAQVMATQVVSAAGEEVDNTMHSIRQGDRFIDKIPGTRTGTANFSQLGLNQQRGGGRLHNRAGSGSSGSSEQRIAGLPFNSHLQPPAFGGRSNTSQSAHVGTPHGLGNQSHRSQIPVMGGTRQNALNVDIGPPYRASPTMRQPLVSNLTPRDRRFGLTGGASKRSGMRNIGHLGR</sequence>
<dbReference type="GO" id="GO:0007131">
    <property type="term" value="P:reciprocal meiotic recombination"/>
    <property type="evidence" value="ECO:0007669"/>
    <property type="project" value="InterPro"/>
</dbReference>
<dbReference type="InterPro" id="IPR017907">
    <property type="entry name" value="Znf_RING_CS"/>
</dbReference>
<feature type="domain" description="JmjC" evidence="8">
    <location>
        <begin position="115"/>
        <end position="307"/>
    </location>
</feature>
<dbReference type="InterPro" id="IPR041667">
    <property type="entry name" value="Cupin_8"/>
</dbReference>
<dbReference type="GO" id="GO:0061630">
    <property type="term" value="F:ubiquitin protein ligase activity"/>
    <property type="evidence" value="ECO:0007669"/>
    <property type="project" value="InterPro"/>
</dbReference>
<gene>
    <name evidence="9" type="ORF">PMIN01_00528</name>
</gene>
<keyword evidence="5" id="KW-0175">Coiled coil</keyword>
<dbReference type="PANTHER" id="PTHR14305:SF0">
    <property type="entry name" value="E3 UBIQUITIN-PROTEIN LIGASE CCNB1IP1"/>
    <property type="match status" value="1"/>
</dbReference>
<dbReference type="Pfam" id="PF00097">
    <property type="entry name" value="zf-C3HC4"/>
    <property type="match status" value="1"/>
</dbReference>
<feature type="domain" description="RING-type" evidence="7">
    <location>
        <begin position="334"/>
        <end position="375"/>
    </location>
</feature>
<proteinExistence type="predicted"/>
<dbReference type="GO" id="GO:0000795">
    <property type="term" value="C:synaptonemal complex"/>
    <property type="evidence" value="ECO:0007669"/>
    <property type="project" value="InterPro"/>
</dbReference>
<reference evidence="9" key="1">
    <citation type="journal article" date="2020" name="Mol. Plant Microbe Interact.">
        <title>Genome Sequence of the Biocontrol Agent Coniothyrium minitans strain Conio (IMI 134523).</title>
        <authorList>
            <person name="Patel D."/>
            <person name="Shittu T.A."/>
            <person name="Baroncelli R."/>
            <person name="Muthumeenakshi S."/>
            <person name="Osborne T.H."/>
            <person name="Janganan T.K."/>
            <person name="Sreenivasaprasad S."/>
        </authorList>
    </citation>
    <scope>NUCLEOTIDE SEQUENCE</scope>
    <source>
        <strain evidence="9">Conio</strain>
    </source>
</reference>
<dbReference type="PANTHER" id="PTHR14305">
    <property type="entry name" value="E3 UBIQUITIN-PROTEIN LIGASE CCNB1IP1"/>
    <property type="match status" value="1"/>
</dbReference>
<feature type="compositionally biased region" description="Polar residues" evidence="6">
    <location>
        <begin position="567"/>
        <end position="576"/>
    </location>
</feature>
<dbReference type="SMART" id="SM00184">
    <property type="entry name" value="RING"/>
    <property type="match status" value="1"/>
</dbReference>
<keyword evidence="10" id="KW-1185">Reference proteome</keyword>
<dbReference type="PROSITE" id="PS51184">
    <property type="entry name" value="JMJC"/>
    <property type="match status" value="1"/>
</dbReference>
<dbReference type="OrthoDB" id="263283at2759"/>
<feature type="region of interest" description="Disordered" evidence="6">
    <location>
        <begin position="654"/>
        <end position="679"/>
    </location>
</feature>
<dbReference type="PROSITE" id="PS00518">
    <property type="entry name" value="ZF_RING_1"/>
    <property type="match status" value="1"/>
</dbReference>
<protein>
    <submittedName>
        <fullName evidence="9">E3 ubiquitin-protein ligase CCNB1IP1</fullName>
    </submittedName>
</protein>